<organism evidence="1">
    <name type="scientific">Picea glauca</name>
    <name type="common">White spruce</name>
    <name type="synonym">Pinus glauca</name>
    <dbReference type="NCBI Taxonomy" id="3330"/>
    <lineage>
        <taxon>Eukaryota</taxon>
        <taxon>Viridiplantae</taxon>
        <taxon>Streptophyta</taxon>
        <taxon>Embryophyta</taxon>
        <taxon>Tracheophyta</taxon>
        <taxon>Spermatophyta</taxon>
        <taxon>Pinopsida</taxon>
        <taxon>Pinidae</taxon>
        <taxon>Conifers I</taxon>
        <taxon>Pinales</taxon>
        <taxon>Pinaceae</taxon>
        <taxon>Picea</taxon>
    </lineage>
</organism>
<comment type="caution">
    <text evidence="1">The sequence shown here is derived from an EMBL/GenBank/DDBJ whole genome shotgun (WGS) entry which is preliminary data.</text>
</comment>
<sequence length="61" mass="6933">MHESTQKPCLMTCLSDQEPGLITCLMNRTSTDRPHDLPIYQNCHRTVSPTKLAGHSFTYLI</sequence>
<evidence type="ECO:0000313" key="1">
    <source>
        <dbReference type="EMBL" id="KUM49928.1"/>
    </source>
</evidence>
<reference evidence="1" key="1">
    <citation type="journal article" date="2015" name="Genome Biol. Evol.">
        <title>Organellar Genomes of White Spruce (Picea glauca): Assembly and Annotation.</title>
        <authorList>
            <person name="Jackman S.D."/>
            <person name="Warren R.L."/>
            <person name="Gibb E.A."/>
            <person name="Vandervalk B.P."/>
            <person name="Mohamadi H."/>
            <person name="Chu J."/>
            <person name="Raymond A."/>
            <person name="Pleasance S."/>
            <person name="Coope R."/>
            <person name="Wildung M.R."/>
            <person name="Ritland C.E."/>
            <person name="Bousquet J."/>
            <person name="Jones S.J."/>
            <person name="Bohlmann J."/>
            <person name="Birol I."/>
        </authorList>
    </citation>
    <scope>NUCLEOTIDE SEQUENCE [LARGE SCALE GENOMIC DNA]</scope>
    <source>
        <tissue evidence="1">Flushing bud</tissue>
    </source>
</reference>
<dbReference type="AlphaFoldDB" id="A0A117NIH3"/>
<name>A0A117NIH3_PICGL</name>
<dbReference type="EMBL" id="LKAM01000002">
    <property type="protein sequence ID" value="KUM49928.1"/>
    <property type="molecule type" value="Genomic_DNA"/>
</dbReference>
<gene>
    <name evidence="1" type="ORF">ABT39_MTgene3156</name>
</gene>
<proteinExistence type="predicted"/>
<geneLocation type="mitochondrion" evidence="1"/>
<keyword evidence="1" id="KW-0496">Mitochondrion</keyword>
<accession>A0A117NIH3</accession>
<protein>
    <submittedName>
        <fullName evidence="1">Uncharacterized protein</fullName>
    </submittedName>
</protein>